<protein>
    <recommendedName>
        <fullName evidence="3">Tryptophan synthase subunit alpha</fullName>
    </recommendedName>
</protein>
<proteinExistence type="predicted"/>
<evidence type="ECO:0008006" key="3">
    <source>
        <dbReference type="Google" id="ProtNLM"/>
    </source>
</evidence>
<gene>
    <name evidence="1" type="ORF">CLV54_2410</name>
</gene>
<reference evidence="1 2" key="1">
    <citation type="submission" date="2017-11" db="EMBL/GenBank/DDBJ databases">
        <title>Genomic Encyclopedia of Archaeal and Bacterial Type Strains, Phase II (KMG-II): From Individual Species to Whole Genera.</title>
        <authorList>
            <person name="Goeker M."/>
        </authorList>
    </citation>
    <scope>NUCLEOTIDE SEQUENCE [LARGE SCALE GENOMIC DNA]</scope>
    <source>
        <strain evidence="1 2">DSM 25625</strain>
    </source>
</reference>
<sequence>MDVPVSIEVLRQEARDELSAVIDYRCRLGDDPWEFMPLLPTVDEHVVATLRSDLMESQSLGEERARAHHPAAPPDVAVEFEYGILRRIALTHPELTRAVWAMVSRLHDDHEHRQA</sequence>
<accession>A0A2M9BU39</accession>
<name>A0A2M9BU39_9MICO</name>
<dbReference type="AlphaFoldDB" id="A0A2M9BU39"/>
<keyword evidence="2" id="KW-1185">Reference proteome</keyword>
<evidence type="ECO:0000313" key="1">
    <source>
        <dbReference type="EMBL" id="PJJ61465.1"/>
    </source>
</evidence>
<evidence type="ECO:0000313" key="2">
    <source>
        <dbReference type="Proteomes" id="UP000230161"/>
    </source>
</evidence>
<dbReference type="OrthoDB" id="5114823at2"/>
<comment type="caution">
    <text evidence="1">The sequence shown here is derived from an EMBL/GenBank/DDBJ whole genome shotgun (WGS) entry which is preliminary data.</text>
</comment>
<dbReference type="EMBL" id="PGFB01000004">
    <property type="protein sequence ID" value="PJJ61465.1"/>
    <property type="molecule type" value="Genomic_DNA"/>
</dbReference>
<dbReference type="Proteomes" id="UP000230161">
    <property type="component" value="Unassembled WGS sequence"/>
</dbReference>
<dbReference type="RefSeq" id="WP_100345204.1">
    <property type="nucleotide sequence ID" value="NZ_PGFB01000004.1"/>
</dbReference>
<organism evidence="1 2">
    <name type="scientific">Compostimonas suwonensis</name>
    <dbReference type="NCBI Taxonomy" id="1048394"/>
    <lineage>
        <taxon>Bacteria</taxon>
        <taxon>Bacillati</taxon>
        <taxon>Actinomycetota</taxon>
        <taxon>Actinomycetes</taxon>
        <taxon>Micrococcales</taxon>
        <taxon>Microbacteriaceae</taxon>
        <taxon>Compostimonas</taxon>
    </lineage>
</organism>